<evidence type="ECO:0000313" key="2">
    <source>
        <dbReference type="Proteomes" id="UP001521150"/>
    </source>
</evidence>
<keyword evidence="2" id="KW-1185">Reference proteome</keyword>
<sequence length="45" mass="5272">MLLVGEQFTIKHRPDRLDLANAGDHWRRAHTRDWHDVPQLVVSLA</sequence>
<name>A0ABS8ZL77_9PSEU</name>
<protein>
    <submittedName>
        <fullName evidence="1">Uncharacterized protein</fullName>
    </submittedName>
</protein>
<reference evidence="1 2" key="1">
    <citation type="submission" date="2021-12" db="EMBL/GenBank/DDBJ databases">
        <title>Genome sequence of Kibdelosporangium philippinense ATCC 49844.</title>
        <authorList>
            <person name="Fedorov E.A."/>
            <person name="Omeragic M."/>
            <person name="Shalygina K.F."/>
            <person name="Maclea K.S."/>
        </authorList>
    </citation>
    <scope>NUCLEOTIDE SEQUENCE [LARGE SCALE GENOMIC DNA]</scope>
    <source>
        <strain evidence="1 2">ATCC 49844</strain>
    </source>
</reference>
<accession>A0ABS8ZL77</accession>
<dbReference type="Proteomes" id="UP001521150">
    <property type="component" value="Unassembled WGS sequence"/>
</dbReference>
<evidence type="ECO:0000313" key="1">
    <source>
        <dbReference type="EMBL" id="MCE7008550.1"/>
    </source>
</evidence>
<organism evidence="1 2">
    <name type="scientific">Kibdelosporangium philippinense</name>
    <dbReference type="NCBI Taxonomy" id="211113"/>
    <lineage>
        <taxon>Bacteria</taxon>
        <taxon>Bacillati</taxon>
        <taxon>Actinomycetota</taxon>
        <taxon>Actinomycetes</taxon>
        <taxon>Pseudonocardiales</taxon>
        <taxon>Pseudonocardiaceae</taxon>
        <taxon>Kibdelosporangium</taxon>
    </lineage>
</organism>
<proteinExistence type="predicted"/>
<dbReference type="EMBL" id="JAJVCN010000003">
    <property type="protein sequence ID" value="MCE7008550.1"/>
    <property type="molecule type" value="Genomic_DNA"/>
</dbReference>
<comment type="caution">
    <text evidence="1">The sequence shown here is derived from an EMBL/GenBank/DDBJ whole genome shotgun (WGS) entry which is preliminary data.</text>
</comment>
<gene>
    <name evidence="1" type="ORF">LWC34_37920</name>
</gene>
<dbReference type="RefSeq" id="WP_380208951.1">
    <property type="nucleotide sequence ID" value="NZ_JBHSJQ010000026.1"/>
</dbReference>